<dbReference type="GO" id="GO:0003676">
    <property type="term" value="F:nucleic acid binding"/>
    <property type="evidence" value="ECO:0007669"/>
    <property type="project" value="InterPro"/>
</dbReference>
<dbReference type="EnsemblMetazoa" id="AALB008053-RA">
    <property type="protein sequence ID" value="AALB008053-PA"/>
    <property type="gene ID" value="AALB008053"/>
</dbReference>
<reference evidence="1 2" key="1">
    <citation type="journal article" date="2017" name="G3 (Bethesda)">
        <title>The Physical Genome Mapping of Anopheles albimanus Corrected Scaffold Misassemblies and Identified Interarm Rearrangements in Genus Anopheles.</title>
        <authorList>
            <person name="Artemov G.N."/>
            <person name="Peery A.N."/>
            <person name="Jiang X."/>
            <person name="Tu Z."/>
            <person name="Stegniy V.N."/>
            <person name="Sharakhova M.V."/>
            <person name="Sharakhov I.V."/>
        </authorList>
    </citation>
    <scope>NUCLEOTIDE SEQUENCE [LARGE SCALE GENOMIC DNA]</scope>
    <source>
        <strain evidence="1 2">ALBI9_A</strain>
    </source>
</reference>
<dbReference type="InterPro" id="IPR036875">
    <property type="entry name" value="Znf_CCHC_sf"/>
</dbReference>
<dbReference type="AlphaFoldDB" id="A0A182FNE0"/>
<keyword evidence="2" id="KW-1185">Reference proteome</keyword>
<organism evidence="1 2">
    <name type="scientific">Anopheles albimanus</name>
    <name type="common">New world malaria mosquito</name>
    <dbReference type="NCBI Taxonomy" id="7167"/>
    <lineage>
        <taxon>Eukaryota</taxon>
        <taxon>Metazoa</taxon>
        <taxon>Ecdysozoa</taxon>
        <taxon>Arthropoda</taxon>
        <taxon>Hexapoda</taxon>
        <taxon>Insecta</taxon>
        <taxon>Pterygota</taxon>
        <taxon>Neoptera</taxon>
        <taxon>Endopterygota</taxon>
        <taxon>Diptera</taxon>
        <taxon>Nematocera</taxon>
        <taxon>Culicoidea</taxon>
        <taxon>Culicidae</taxon>
        <taxon>Anophelinae</taxon>
        <taxon>Anopheles</taxon>
    </lineage>
</organism>
<dbReference type="PANTHER" id="PTHR47331:SF1">
    <property type="entry name" value="GAG-LIKE PROTEIN"/>
    <property type="match status" value="1"/>
</dbReference>
<dbReference type="SMART" id="SM00343">
    <property type="entry name" value="ZnF_C2HC"/>
    <property type="match status" value="2"/>
</dbReference>
<evidence type="ECO:0000313" key="1">
    <source>
        <dbReference type="EnsemblMetazoa" id="AALB008053-PA"/>
    </source>
</evidence>
<protein>
    <submittedName>
        <fullName evidence="1">Uncharacterized protein</fullName>
    </submittedName>
</protein>
<evidence type="ECO:0000313" key="2">
    <source>
        <dbReference type="Proteomes" id="UP000069272"/>
    </source>
</evidence>
<dbReference type="PROSITE" id="PS50158">
    <property type="entry name" value="ZF_CCHC"/>
    <property type="match status" value="1"/>
</dbReference>
<dbReference type="PANTHER" id="PTHR47331">
    <property type="entry name" value="PHD-TYPE DOMAIN-CONTAINING PROTEIN"/>
    <property type="match status" value="1"/>
</dbReference>
<dbReference type="InterPro" id="IPR005312">
    <property type="entry name" value="DUF1759"/>
</dbReference>
<dbReference type="SUPFAM" id="SSF57756">
    <property type="entry name" value="Retrovirus zinc finger-like domains"/>
    <property type="match status" value="1"/>
</dbReference>
<dbReference type="InterPro" id="IPR001878">
    <property type="entry name" value="Znf_CCHC"/>
</dbReference>
<dbReference type="Proteomes" id="UP000069272">
    <property type="component" value="Chromosome 2R"/>
</dbReference>
<dbReference type="VEuPathDB" id="VectorBase:AALB008053"/>
<accession>A0A182FNE0</accession>
<dbReference type="Pfam" id="PF03564">
    <property type="entry name" value="DUF1759"/>
    <property type="match status" value="1"/>
</dbReference>
<proteinExistence type="predicted"/>
<dbReference type="STRING" id="7167.A0A182FNE0"/>
<reference evidence="1" key="2">
    <citation type="submission" date="2022-08" db="UniProtKB">
        <authorList>
            <consortium name="EnsemblMetazoa"/>
        </authorList>
    </citation>
    <scope>IDENTIFICATION</scope>
    <source>
        <strain evidence="1">STECLA/ALBI9_A</strain>
    </source>
</reference>
<dbReference type="VEuPathDB" id="VectorBase:AALB20_031468"/>
<name>A0A182FNE0_ANOAL</name>
<dbReference type="Gene3D" id="4.10.60.10">
    <property type="entry name" value="Zinc finger, CCHC-type"/>
    <property type="match status" value="1"/>
</dbReference>
<sequence length="270" mass="30015">MPFDEAWARLQERFYKKRVAFLGHFRAILEAPRLTSASSNGLMRLIDVVETAITSARQVAGRLEEAPSTMEDGFLVSIVLSKLDEDSLARVTRKANQQLIPTWKELRDELDSMANRLYYEPKRQRDAASRGPLASRAQAPAAVPRKAAYVATTATAVASPATPKPCVARDPAGVKESPGSPAPSRPKTADERRLCYACDKMGHKGNLCPEMRARSALERVNFVMERGKCVNCFSRSHKARDCPSEKRCQQCQKKHHTMLCNSAGLLNEEQ</sequence>
<dbReference type="GO" id="GO:0008270">
    <property type="term" value="F:zinc ion binding"/>
    <property type="evidence" value="ECO:0007669"/>
    <property type="project" value="InterPro"/>
</dbReference>